<dbReference type="InterPro" id="IPR036439">
    <property type="entry name" value="Dockerin_dom_sf"/>
</dbReference>
<feature type="chain" id="PRO_5039288768" description="Dockerin domain-containing protein" evidence="1">
    <location>
        <begin position="22"/>
        <end position="269"/>
    </location>
</feature>
<dbReference type="AlphaFoldDB" id="U2KX75"/>
<organism evidence="3 4">
    <name type="scientific">Ruminococcus callidus ATCC 27760</name>
    <dbReference type="NCBI Taxonomy" id="411473"/>
    <lineage>
        <taxon>Bacteria</taxon>
        <taxon>Bacillati</taxon>
        <taxon>Bacillota</taxon>
        <taxon>Clostridia</taxon>
        <taxon>Eubacteriales</taxon>
        <taxon>Oscillospiraceae</taxon>
        <taxon>Ruminococcus</taxon>
    </lineage>
</organism>
<protein>
    <recommendedName>
        <fullName evidence="2">Dockerin domain-containing protein</fullName>
    </recommendedName>
</protein>
<keyword evidence="4" id="KW-1185">Reference proteome</keyword>
<dbReference type="PROSITE" id="PS00018">
    <property type="entry name" value="EF_HAND_1"/>
    <property type="match status" value="2"/>
</dbReference>
<keyword evidence="1" id="KW-0732">Signal</keyword>
<feature type="domain" description="Dockerin" evidence="2">
    <location>
        <begin position="188"/>
        <end position="266"/>
    </location>
</feature>
<dbReference type="RefSeq" id="WP_021682286.1">
    <property type="nucleotide sequence ID" value="NZ_KI260408.1"/>
</dbReference>
<dbReference type="PATRIC" id="fig|411473.3.peg.672"/>
<evidence type="ECO:0000313" key="3">
    <source>
        <dbReference type="EMBL" id="ERJ96897.1"/>
    </source>
</evidence>
<dbReference type="InterPro" id="IPR016134">
    <property type="entry name" value="Dockerin_dom"/>
</dbReference>
<proteinExistence type="predicted"/>
<accession>U2KX75</accession>
<evidence type="ECO:0000256" key="1">
    <source>
        <dbReference type="SAM" id="SignalP"/>
    </source>
</evidence>
<dbReference type="OrthoDB" id="9812811at2"/>
<sequence>MKTLKKVAAVLAASMALNAVAFTGAFSASAEEDVTVIGTASLKGQMGTYGYWGEDNTGNSEDLTNKPVQITNEDKQYTASWEITGDGTGSIEFLMLEFDTNDDHFITKDTYPDLAITIDSVKVDGNEVDYKMSDNAVDYKYYANDTGTTRAYLLNTWNASGRKVTDISAETAVAQSVEVTFSVANVYAALPYGDLNEDGIVDTIDLLELALDVAQKGAGMGSSFDERKTKLADLDGNDTLDSMDIYYLLLHIAQSGAGITVDPFPVTVK</sequence>
<gene>
    <name evidence="3" type="ORF">RUMCAL_00824</name>
</gene>
<evidence type="ECO:0000259" key="2">
    <source>
        <dbReference type="PROSITE" id="PS51766"/>
    </source>
</evidence>
<name>U2KX75_9FIRM</name>
<feature type="signal peptide" evidence="1">
    <location>
        <begin position="1"/>
        <end position="21"/>
    </location>
</feature>
<comment type="caution">
    <text evidence="3">The sequence shown here is derived from an EMBL/GenBank/DDBJ whole genome shotgun (WGS) entry which is preliminary data.</text>
</comment>
<dbReference type="SUPFAM" id="SSF63446">
    <property type="entry name" value="Type I dockerin domain"/>
    <property type="match status" value="1"/>
</dbReference>
<dbReference type="STRING" id="411473.RUMCAL_00824"/>
<dbReference type="Gene3D" id="1.10.1330.10">
    <property type="entry name" value="Dockerin domain"/>
    <property type="match status" value="1"/>
</dbReference>
<dbReference type="EMBL" id="AWVF01000093">
    <property type="protein sequence ID" value="ERJ96897.1"/>
    <property type="molecule type" value="Genomic_DNA"/>
</dbReference>
<dbReference type="PROSITE" id="PS51766">
    <property type="entry name" value="DOCKERIN"/>
    <property type="match status" value="1"/>
</dbReference>
<dbReference type="InterPro" id="IPR018247">
    <property type="entry name" value="EF_Hand_1_Ca_BS"/>
</dbReference>
<reference evidence="3 4" key="1">
    <citation type="submission" date="2013-07" db="EMBL/GenBank/DDBJ databases">
        <authorList>
            <person name="Weinstock G."/>
            <person name="Sodergren E."/>
            <person name="Wylie T."/>
            <person name="Fulton L."/>
            <person name="Fulton R."/>
            <person name="Fronick C."/>
            <person name="O'Laughlin M."/>
            <person name="Godfrey J."/>
            <person name="Miner T."/>
            <person name="Herter B."/>
            <person name="Appelbaum E."/>
            <person name="Cordes M."/>
            <person name="Lek S."/>
            <person name="Wollam A."/>
            <person name="Pepin K.H."/>
            <person name="Palsikar V.B."/>
            <person name="Mitreva M."/>
            <person name="Wilson R.K."/>
        </authorList>
    </citation>
    <scope>NUCLEOTIDE SEQUENCE [LARGE SCALE GENOMIC DNA]</scope>
    <source>
        <strain evidence="3 4">ATCC 27760</strain>
    </source>
</reference>
<evidence type="ECO:0000313" key="4">
    <source>
        <dbReference type="Proteomes" id="UP000016662"/>
    </source>
</evidence>
<dbReference type="HOGENOM" id="CLU_1034009_0_0_9"/>
<dbReference type="Proteomes" id="UP000016662">
    <property type="component" value="Unassembled WGS sequence"/>
</dbReference>
<dbReference type="GO" id="GO:0000272">
    <property type="term" value="P:polysaccharide catabolic process"/>
    <property type="evidence" value="ECO:0007669"/>
    <property type="project" value="InterPro"/>
</dbReference>